<dbReference type="Proteomes" id="UP001321473">
    <property type="component" value="Unassembled WGS sequence"/>
</dbReference>
<dbReference type="PANTHER" id="PTHR47331">
    <property type="entry name" value="PHD-TYPE DOMAIN-CONTAINING PROTEIN"/>
    <property type="match status" value="1"/>
</dbReference>
<name>A0AAQ4EY82_AMBAM</name>
<keyword evidence="4" id="KW-1185">Reference proteome</keyword>
<feature type="non-terminal residue" evidence="3">
    <location>
        <position position="857"/>
    </location>
</feature>
<evidence type="ECO:0000313" key="3">
    <source>
        <dbReference type="EMBL" id="KAK8779542.1"/>
    </source>
</evidence>
<evidence type="ECO:0000259" key="2">
    <source>
        <dbReference type="Pfam" id="PF17921"/>
    </source>
</evidence>
<comment type="caution">
    <text evidence="3">The sequence shown here is derived from an EMBL/GenBank/DDBJ whole genome shotgun (WGS) entry which is preliminary data.</text>
</comment>
<evidence type="ECO:0000313" key="4">
    <source>
        <dbReference type="Proteomes" id="UP001321473"/>
    </source>
</evidence>
<sequence length="857" mass="95405">MDVLKKKRKAVRSQATRLTKETDDILAAEEAPTNEKVSVLLERLRLVKQQLNDVDAAIEPNVKDDEAEAEFEQVIEYGDKFATCICRLNLKKEQTEQASKDKEIRFQATVGSASAAQRIKLPKLELTKFDGKRKNWQPFWEQFEVAVHKNTELSNIDRLNYLKTLLTREAVTAIAGLQASGDCYSDAVDILRQRFGNPEALVQDHMQGLIDVKPVFSARNVRALRGLYDEIQVHMRGLKALGIGDDGYQAMLYPVLLRALPKELILDYHRSHAENQEEATPAVVDDSGSTTSSSDSSQLTPLHSLLRFFRFELESRERTLEDRPDDAHGDFTAEELEKKREVGVLNSTSDKEDELLDLEDFSSASRVNRVTAWIFRFVRNLRSSDRISGPLTAAEIDHAKGFWVRRVQKSAFSAELESTKKRGRIPNDSALKEFALWTDENGLLRIKGRICSTETTLDERHPIVLPKKHRYTSLLVHQAHRQLLHAGARDTLVLLRDKYWIVRGRQLVKSVVRSCVAELSLQGDDFTRQMWHMYNTFEDVVVGGTPADHQASDGSQPRTADDAAAAGPVAGPSVAAPRAPKPVRISSSPDVRRDSSSPTASPGARRKKRPMSQRCPYAACGSQQQRALSSGNPLLDTIGSMTYDPCCESDDYYDLASVYLQRRQARQHSDGESIAYAGSIDSGYKSLCPTPEIPDYEAEAKPVGKRLAAATEGSHKPTQEELDADLDHLMQLRQSLLTAIARCESPVSPKSPRVGSAGDKTVRFSTEKLTSAPSCKAPGTRAKPILKDPLCANLRASLERPDSGGTLEEEIDSLLCGGKPDYYDLDARFPPSTYVTMVEDKYRSNAGYSVAKVKCLK</sequence>
<protein>
    <recommendedName>
        <fullName evidence="2">Integrase zinc-binding domain-containing protein</fullName>
    </recommendedName>
</protein>
<evidence type="ECO:0000256" key="1">
    <source>
        <dbReference type="SAM" id="MobiDB-lite"/>
    </source>
</evidence>
<feature type="compositionally biased region" description="Low complexity" evidence="1">
    <location>
        <begin position="285"/>
        <end position="297"/>
    </location>
</feature>
<dbReference type="PANTHER" id="PTHR47331:SF2">
    <property type="match status" value="1"/>
</dbReference>
<feature type="compositionally biased region" description="Low complexity" evidence="1">
    <location>
        <begin position="562"/>
        <end position="589"/>
    </location>
</feature>
<gene>
    <name evidence="3" type="ORF">V5799_019117</name>
</gene>
<dbReference type="EMBL" id="JARKHS020009708">
    <property type="protein sequence ID" value="KAK8779542.1"/>
    <property type="molecule type" value="Genomic_DNA"/>
</dbReference>
<dbReference type="Pfam" id="PF17921">
    <property type="entry name" value="Integrase_H2C2"/>
    <property type="match status" value="1"/>
</dbReference>
<dbReference type="InterPro" id="IPR005312">
    <property type="entry name" value="DUF1759"/>
</dbReference>
<dbReference type="InterPro" id="IPR041588">
    <property type="entry name" value="Integrase_H2C2"/>
</dbReference>
<reference evidence="3 4" key="1">
    <citation type="journal article" date="2023" name="Arcadia Sci">
        <title>De novo assembly of a long-read Amblyomma americanum tick genome.</title>
        <authorList>
            <person name="Chou S."/>
            <person name="Poskanzer K.E."/>
            <person name="Rollins M."/>
            <person name="Thuy-Boun P.S."/>
        </authorList>
    </citation>
    <scope>NUCLEOTIDE SEQUENCE [LARGE SCALE GENOMIC DNA]</scope>
    <source>
        <strain evidence="3">F_SG_1</strain>
        <tissue evidence="3">Salivary glands</tissue>
    </source>
</reference>
<feature type="region of interest" description="Disordered" evidence="1">
    <location>
        <begin position="544"/>
        <end position="615"/>
    </location>
</feature>
<dbReference type="Pfam" id="PF03564">
    <property type="entry name" value="DUF1759"/>
    <property type="match status" value="1"/>
</dbReference>
<accession>A0AAQ4EY82</accession>
<organism evidence="3 4">
    <name type="scientific">Amblyomma americanum</name>
    <name type="common">Lone star tick</name>
    <dbReference type="NCBI Taxonomy" id="6943"/>
    <lineage>
        <taxon>Eukaryota</taxon>
        <taxon>Metazoa</taxon>
        <taxon>Ecdysozoa</taxon>
        <taxon>Arthropoda</taxon>
        <taxon>Chelicerata</taxon>
        <taxon>Arachnida</taxon>
        <taxon>Acari</taxon>
        <taxon>Parasitiformes</taxon>
        <taxon>Ixodida</taxon>
        <taxon>Ixodoidea</taxon>
        <taxon>Ixodidae</taxon>
        <taxon>Amblyomminae</taxon>
        <taxon>Amblyomma</taxon>
    </lineage>
</organism>
<feature type="region of interest" description="Disordered" evidence="1">
    <location>
        <begin position="275"/>
        <end position="298"/>
    </location>
</feature>
<feature type="domain" description="Integrase zinc-binding" evidence="2">
    <location>
        <begin position="471"/>
        <end position="516"/>
    </location>
</feature>
<dbReference type="Gene3D" id="1.10.340.70">
    <property type="match status" value="1"/>
</dbReference>
<proteinExistence type="predicted"/>
<dbReference type="AlphaFoldDB" id="A0AAQ4EY82"/>